<feature type="compositionally biased region" description="Basic residues" evidence="1">
    <location>
        <begin position="573"/>
        <end position="583"/>
    </location>
</feature>
<sequence length="1024" mass="112984">MSSGPYSSAKVWGNKRQSAIGERNQAISEVFTATKDLLNRSNKLIRTSHNITVSSKTTAEKTLTALTVAHKQLERTKQCLDDGALTPKALQRASASIVQRVGRSEPCIDAFQRIFPPDEIGGAIVWSPNAASRNIQTALPYKIRHQSRLYDYTTKQASESSPSHASVQFYNTYASRVPSRSATSSNKQLTNLHQNMAQRAVLDHVEINRSLIGHLVEAKEEVRRDLSQHGDYCDYYAAQEMASEDRALVCNPVRRLDQLDHIVNNITNHDVLSFINDGNANAIFQNAVVAESAKALSPVRSQLHRRSSGNTRTFKSEGRAIKASISPSPASQGFDASANRIRSPASATYFSKRGRTEVFADSLARAFESPKRKSNPAEYAVDEPTSQMGASQMLLSTIAGCSGNPLDDAFQLGSSVTSKLDPELLAFNYAAQHIKTAAEKYYSVQPSPPSHVAEYQGQSNISSQRSHDVQLEPFQSDKVVNDDTPACQEPESDSDSSTEGFQIVPSKSADTLVLTPALSGMESLTLDRQRTQQSKSVDSFVKRNISSIQKRPPIKQQQGKNIQIRREGERTRRTAKTSKKRPATKQQKALKEAGVRQQKTSLTRTLQQVPIPLVSDKDRDSEESTASIVSQQSVTVLAKASPRTPIGTTTPLSQQQKKGVRTPASNTSNATSTNINTKISRKKNTSLLEKMANNNVISQPRHSLEMRVAHTAAQELLLPSTFSLSSTPGSSLATSRVAKTALTPPLPSPGIKSIPHEPPENMCLSIIEQSPSSLGQASESGLYPVRISSLDSKTKNIKGMLIAQKNLANGTTESTSVSQSSSVADRMRALTPDQRKHRLNSILERRSSATRASIDSVNRLSLDLQIRGSIDAQYSDYTDTRREASILSDQDSLFPRSRRGSISRSKHVTERLSAAIGAREERRSLDEFVDETEDVEVQDAFVQRDQILRTLKLDTKTRKTLRKIRAFLLLALIGNALMSTSIDHLPQGSPRNKRYNFKQMYNRHRNLTHALDYDANIPTMKIRK</sequence>
<feature type="region of interest" description="Disordered" evidence="1">
    <location>
        <begin position="548"/>
        <end position="602"/>
    </location>
</feature>
<organism evidence="2 3">
    <name type="scientific">Giardia intestinalis (strain P15)</name>
    <name type="common">Giardia lamblia</name>
    <dbReference type="NCBI Taxonomy" id="658858"/>
    <lineage>
        <taxon>Eukaryota</taxon>
        <taxon>Metamonada</taxon>
        <taxon>Diplomonadida</taxon>
        <taxon>Hexamitidae</taxon>
        <taxon>Giardiinae</taxon>
        <taxon>Giardia</taxon>
    </lineage>
</organism>
<evidence type="ECO:0000256" key="1">
    <source>
        <dbReference type="SAM" id="MobiDB-lite"/>
    </source>
</evidence>
<comment type="caution">
    <text evidence="2">The sequence shown here is derived from an EMBL/GenBank/DDBJ whole genome shotgun (WGS) entry which is preliminary data.</text>
</comment>
<dbReference type="VEuPathDB" id="GiardiaDB:GLP15_5151"/>
<dbReference type="AlphaFoldDB" id="E1EW83"/>
<dbReference type="OMA" id="THALDYD"/>
<feature type="region of interest" description="Disordered" evidence="1">
    <location>
        <begin position="639"/>
        <end position="672"/>
    </location>
</feature>
<reference evidence="2 3" key="1">
    <citation type="journal article" date="2010" name="BMC Genomics">
        <title>Genome analysis and comparative genomics of a Giardia intestinalis assemblage E isolate.</title>
        <authorList>
            <person name="Jerlstrom-Hultqvist J."/>
            <person name="Franzen O."/>
            <person name="Ankarklev J."/>
            <person name="Xu F."/>
            <person name="Nohynkova E."/>
            <person name="Andersson J.O."/>
            <person name="Svard S.G."/>
            <person name="Andersson B."/>
        </authorList>
    </citation>
    <scope>NUCLEOTIDE SEQUENCE [LARGE SCALE GENOMIC DNA]</scope>
    <source>
        <strain evidence="2 3">P15</strain>
    </source>
</reference>
<evidence type="ECO:0000313" key="3">
    <source>
        <dbReference type="Proteomes" id="UP000008974"/>
    </source>
</evidence>
<feature type="compositionally biased region" description="Polar residues" evidence="1">
    <location>
        <begin position="548"/>
        <end position="561"/>
    </location>
</feature>
<evidence type="ECO:0000313" key="2">
    <source>
        <dbReference type="EMBL" id="EFO65477.1"/>
    </source>
</evidence>
<dbReference type="EMBL" id="ACVC01000027">
    <property type="protein sequence ID" value="EFO65477.1"/>
    <property type="molecule type" value="Genomic_DNA"/>
</dbReference>
<dbReference type="OrthoDB" id="10258818at2759"/>
<name>E1EW83_GIAIA</name>
<dbReference type="Proteomes" id="UP000008974">
    <property type="component" value="Unassembled WGS sequence"/>
</dbReference>
<feature type="compositionally biased region" description="Polar residues" evidence="1">
    <location>
        <begin position="646"/>
        <end position="657"/>
    </location>
</feature>
<proteinExistence type="predicted"/>
<feature type="region of interest" description="Disordered" evidence="1">
    <location>
        <begin position="445"/>
        <end position="501"/>
    </location>
</feature>
<protein>
    <submittedName>
        <fullName evidence="2">Uncharacterized protein</fullName>
    </submittedName>
</protein>
<accession>E1EW83</accession>
<gene>
    <name evidence="2" type="ORF">GLP15_5151</name>
</gene>